<dbReference type="RefSeq" id="WP_070403396.1">
    <property type="nucleotide sequence ID" value="NZ_BJVW01000005.1"/>
</dbReference>
<evidence type="ECO:0000313" key="6">
    <source>
        <dbReference type="EMBL" id="AOX17870.1"/>
    </source>
</evidence>
<keyword evidence="5" id="KW-0521">NADP</keyword>
<organism evidence="6 7">
    <name type="scientific">Kozakia baliensis</name>
    <dbReference type="NCBI Taxonomy" id="153496"/>
    <lineage>
        <taxon>Bacteria</taxon>
        <taxon>Pseudomonadati</taxon>
        <taxon>Pseudomonadota</taxon>
        <taxon>Alphaproteobacteria</taxon>
        <taxon>Acetobacterales</taxon>
        <taxon>Acetobacteraceae</taxon>
        <taxon>Kozakia</taxon>
    </lineage>
</organism>
<dbReference type="eggNOG" id="COG0778">
    <property type="taxonomic scope" value="Bacteria"/>
</dbReference>
<name>A0A1D8UW61_9PROT</name>
<evidence type="ECO:0000256" key="4">
    <source>
        <dbReference type="ARBA" id="ARBA00023002"/>
    </source>
</evidence>
<dbReference type="AlphaFoldDB" id="A0A1D8UW61"/>
<dbReference type="EMBL" id="CP014674">
    <property type="protein sequence ID" value="AOX17870.1"/>
    <property type="molecule type" value="Genomic_DNA"/>
</dbReference>
<dbReference type="PIRSF" id="PIRSF005426">
    <property type="entry name" value="Frp"/>
    <property type="match status" value="1"/>
</dbReference>
<dbReference type="GO" id="GO:0016491">
    <property type="term" value="F:oxidoreductase activity"/>
    <property type="evidence" value="ECO:0007669"/>
    <property type="project" value="UniProtKB-UniRule"/>
</dbReference>
<evidence type="ECO:0000256" key="2">
    <source>
        <dbReference type="ARBA" id="ARBA00022630"/>
    </source>
</evidence>
<reference evidence="6 7" key="1">
    <citation type="journal article" date="2016" name="Microb. Cell Fact.">
        <title>Dissection of exopolysaccharide biosynthesis in Kozakia baliensis.</title>
        <authorList>
            <person name="Brandt J.U."/>
            <person name="Jakob F."/>
            <person name="Behr J."/>
            <person name="Geissler A.J."/>
            <person name="Vogel R.F."/>
        </authorList>
    </citation>
    <scope>NUCLEOTIDE SEQUENCE [LARGE SCALE GENOMIC DNA]</scope>
    <source>
        <strain evidence="6 7">DSM 14400</strain>
    </source>
</reference>
<evidence type="ECO:0000256" key="3">
    <source>
        <dbReference type="ARBA" id="ARBA00022643"/>
    </source>
</evidence>
<keyword evidence="4 5" id="KW-0560">Oxidoreductase</keyword>
<dbReference type="STRING" id="153496.A0U89_12845"/>
<dbReference type="PANTHER" id="PTHR43425">
    <property type="entry name" value="OXYGEN-INSENSITIVE NADPH NITROREDUCTASE"/>
    <property type="match status" value="1"/>
</dbReference>
<protein>
    <submittedName>
        <fullName evidence="6">NADPH-dependent oxidoreductase</fullName>
    </submittedName>
</protein>
<dbReference type="OrthoDB" id="3181400at2"/>
<keyword evidence="7" id="KW-1185">Reference proteome</keyword>
<keyword evidence="2 5" id="KW-0285">Flavoprotein</keyword>
<gene>
    <name evidence="6" type="ORF">A0U89_12845</name>
</gene>
<proteinExistence type="inferred from homology"/>
<evidence type="ECO:0000256" key="1">
    <source>
        <dbReference type="ARBA" id="ARBA00008366"/>
    </source>
</evidence>
<dbReference type="Gene3D" id="3.40.109.10">
    <property type="entry name" value="NADH Oxidase"/>
    <property type="match status" value="1"/>
</dbReference>
<evidence type="ECO:0000313" key="7">
    <source>
        <dbReference type="Proteomes" id="UP000179145"/>
    </source>
</evidence>
<dbReference type="Pfam" id="PF00881">
    <property type="entry name" value="Nitroreductase"/>
    <property type="match status" value="1"/>
</dbReference>
<comment type="similarity">
    <text evidence="1 5">Belongs to the flavin oxidoreductase frp family.</text>
</comment>
<dbReference type="SUPFAM" id="SSF55469">
    <property type="entry name" value="FMN-dependent nitroreductase-like"/>
    <property type="match status" value="1"/>
</dbReference>
<dbReference type="InterPro" id="IPR029479">
    <property type="entry name" value="Nitroreductase"/>
</dbReference>
<dbReference type="PANTHER" id="PTHR43425:SF2">
    <property type="entry name" value="OXYGEN-INSENSITIVE NADPH NITROREDUCTASE"/>
    <property type="match status" value="1"/>
</dbReference>
<dbReference type="Proteomes" id="UP000179145">
    <property type="component" value="Chromosome"/>
</dbReference>
<dbReference type="CDD" id="cd02146">
    <property type="entry name" value="NfsA-like"/>
    <property type="match status" value="1"/>
</dbReference>
<dbReference type="InterPro" id="IPR016446">
    <property type="entry name" value="Flavin_OxRdtase_Frp"/>
</dbReference>
<dbReference type="InterPro" id="IPR000415">
    <property type="entry name" value="Nitroreductase-like"/>
</dbReference>
<sequence>MNETLAALWQARYRENAPTEALAFSENATVRDLMAHRSVRAYLSEPLPAGALEIAVAAAQSAATSSNLQAWSVIAVEDPERRARLATLSGEQKHVAAAPLFLAWIADLSRLERLAQRHHTTADALDYTEAFMLATIDASLAAQNAVAAFESLGLGTVYIGGLRNHPEAVAKELNLPPRAFALFGLCVGYPDPAQPAAIKPRLPQKAVLHREGYDAAAEESLIAEYNARADSFQREQGLPSRAWSEAMVRRIAKKEGLHGREIMHESLEKLGFPLK</sequence>
<dbReference type="KEGG" id="kba:A0U89_12845"/>
<keyword evidence="3 5" id="KW-0288">FMN</keyword>
<accession>A0A1D8UW61</accession>
<evidence type="ECO:0000256" key="5">
    <source>
        <dbReference type="PIRNR" id="PIRNR005426"/>
    </source>
</evidence>